<dbReference type="PROSITE" id="PS50222">
    <property type="entry name" value="EF_HAND_2"/>
    <property type="match status" value="1"/>
</dbReference>
<dbReference type="Proteomes" id="UP000694388">
    <property type="component" value="Unplaced"/>
</dbReference>
<evidence type="ECO:0000256" key="1">
    <source>
        <dbReference type="ARBA" id="ARBA00006049"/>
    </source>
</evidence>
<keyword evidence="3" id="KW-0479">Metal-binding</keyword>
<protein>
    <recommendedName>
        <fullName evidence="8">EF-hand domain-containing protein</fullName>
    </recommendedName>
</protein>
<evidence type="ECO:0000259" key="8">
    <source>
        <dbReference type="PROSITE" id="PS50222"/>
    </source>
</evidence>
<dbReference type="GO" id="GO:0005509">
    <property type="term" value="F:calcium ion binding"/>
    <property type="evidence" value="ECO:0007669"/>
    <property type="project" value="InterPro"/>
</dbReference>
<dbReference type="InterPro" id="IPR011992">
    <property type="entry name" value="EF-hand-dom_pair"/>
</dbReference>
<feature type="domain" description="EF-hand" evidence="8">
    <location>
        <begin position="60"/>
        <end position="95"/>
    </location>
</feature>
<dbReference type="GeneTree" id="ENSGT00940000160291"/>
<evidence type="ECO:0000256" key="4">
    <source>
        <dbReference type="ARBA" id="ARBA00022737"/>
    </source>
</evidence>
<dbReference type="AlphaFoldDB" id="A0A8C4NEJ9"/>
<evidence type="ECO:0000313" key="10">
    <source>
        <dbReference type="Proteomes" id="UP000694388"/>
    </source>
</evidence>
<keyword evidence="5" id="KW-0106">Calcium</keyword>
<dbReference type="CDD" id="cd00051">
    <property type="entry name" value="EFh"/>
    <property type="match status" value="1"/>
</dbReference>
<reference evidence="9" key="2">
    <citation type="submission" date="2025-09" db="UniProtKB">
        <authorList>
            <consortium name="Ensembl"/>
        </authorList>
    </citation>
    <scope>IDENTIFICATION</scope>
</reference>
<dbReference type="SMART" id="SM00054">
    <property type="entry name" value="EFh"/>
    <property type="match status" value="1"/>
</dbReference>
<keyword evidence="6" id="KW-0449">Lipoprotein</keyword>
<dbReference type="Gene3D" id="1.10.238.10">
    <property type="entry name" value="EF-hand"/>
    <property type="match status" value="1"/>
</dbReference>
<keyword evidence="10" id="KW-1185">Reference proteome</keyword>
<evidence type="ECO:0000256" key="5">
    <source>
        <dbReference type="ARBA" id="ARBA00022837"/>
    </source>
</evidence>
<dbReference type="PANTHER" id="PTHR23055">
    <property type="entry name" value="CALCIUM BINDING PROTEINS"/>
    <property type="match status" value="1"/>
</dbReference>
<keyword evidence="4" id="KW-0677">Repeat</keyword>
<dbReference type="InterPro" id="IPR018247">
    <property type="entry name" value="EF_Hand_1_Ca_BS"/>
</dbReference>
<evidence type="ECO:0000256" key="2">
    <source>
        <dbReference type="ARBA" id="ARBA00022707"/>
    </source>
</evidence>
<dbReference type="PROSITE" id="PS00018">
    <property type="entry name" value="EF_HAND_1"/>
    <property type="match status" value="1"/>
</dbReference>
<evidence type="ECO:0000256" key="3">
    <source>
        <dbReference type="ARBA" id="ARBA00022723"/>
    </source>
</evidence>
<keyword evidence="2" id="KW-0519">Myristate</keyword>
<dbReference type="PANTHER" id="PTHR23055:SF178">
    <property type="entry name" value="NEUROCALCIN HOMOLOG"/>
    <property type="match status" value="1"/>
</dbReference>
<feature type="signal peptide" evidence="7">
    <location>
        <begin position="1"/>
        <end position="17"/>
    </location>
</feature>
<dbReference type="Ensembl" id="ENSEBUT00000006158.1">
    <property type="protein sequence ID" value="ENSEBUP00000005715.1"/>
    <property type="gene ID" value="ENSEBUG00000003861.1"/>
</dbReference>
<dbReference type="Pfam" id="PF00036">
    <property type="entry name" value="EF-hand_1"/>
    <property type="match status" value="1"/>
</dbReference>
<evidence type="ECO:0000313" key="9">
    <source>
        <dbReference type="Ensembl" id="ENSEBUP00000005715.1"/>
    </source>
</evidence>
<organism evidence="9 10">
    <name type="scientific">Eptatretus burgeri</name>
    <name type="common">Inshore hagfish</name>
    <dbReference type="NCBI Taxonomy" id="7764"/>
    <lineage>
        <taxon>Eukaryota</taxon>
        <taxon>Metazoa</taxon>
        <taxon>Chordata</taxon>
        <taxon>Craniata</taxon>
        <taxon>Vertebrata</taxon>
        <taxon>Cyclostomata</taxon>
        <taxon>Myxini</taxon>
        <taxon>Myxiniformes</taxon>
        <taxon>Myxinidae</taxon>
        <taxon>Eptatretinae</taxon>
        <taxon>Eptatretus</taxon>
    </lineage>
</organism>
<name>A0A8C4NEJ9_EPTBU</name>
<dbReference type="InterPro" id="IPR002048">
    <property type="entry name" value="EF_hand_dom"/>
</dbReference>
<feature type="chain" id="PRO_5034495096" description="EF-hand domain-containing protein" evidence="7">
    <location>
        <begin position="18"/>
        <end position="173"/>
    </location>
</feature>
<evidence type="ECO:0000256" key="6">
    <source>
        <dbReference type="ARBA" id="ARBA00023288"/>
    </source>
</evidence>
<keyword evidence="7" id="KW-0732">Signal</keyword>
<evidence type="ECO:0000256" key="7">
    <source>
        <dbReference type="SAM" id="SignalP"/>
    </source>
</evidence>
<dbReference type="SUPFAM" id="SSF47473">
    <property type="entry name" value="EF-hand"/>
    <property type="match status" value="1"/>
</dbReference>
<comment type="similarity">
    <text evidence="1">Belongs to the recoverin family.</text>
</comment>
<sequence>MIHFCLILFWWRNLVFFFQILEIPANESDTCQEEPPQCVSTSLECELTRMELADTLGLKASSSFVQQMFELADRDKNGYLSFRELFNILVIFMKGSNEAKSQLMFQMYDTKGEAIMSKNDFCLMIRPRQGTQAMQRTNRFIHTSTKASHVGVINFYTNLMSYIHADVIFTSID</sequence>
<reference evidence="9" key="1">
    <citation type="submission" date="2025-08" db="UniProtKB">
        <authorList>
            <consortium name="Ensembl"/>
        </authorList>
    </citation>
    <scope>IDENTIFICATION</scope>
</reference>
<proteinExistence type="inferred from homology"/>
<dbReference type="InterPro" id="IPR028846">
    <property type="entry name" value="Recoverin"/>
</dbReference>
<accession>A0A8C4NEJ9</accession>